<dbReference type="SUPFAM" id="SSF54495">
    <property type="entry name" value="UBC-like"/>
    <property type="match status" value="1"/>
</dbReference>
<keyword evidence="2" id="KW-0723">Serine/threonine-protein kinase</keyword>
<dbReference type="Gene3D" id="1.10.510.10">
    <property type="entry name" value="Transferase(Phosphotransferase) domain 1"/>
    <property type="match status" value="2"/>
</dbReference>
<reference evidence="17" key="1">
    <citation type="submission" date="2025-08" db="UniProtKB">
        <authorList>
            <consortium name="RefSeq"/>
        </authorList>
    </citation>
    <scope>IDENTIFICATION</scope>
</reference>
<dbReference type="InterPro" id="IPR050339">
    <property type="entry name" value="CC_SR_Kinase"/>
</dbReference>
<dbReference type="CDD" id="cd23823">
    <property type="entry name" value="RWD_GCN2"/>
    <property type="match status" value="1"/>
</dbReference>
<feature type="region of interest" description="Disordered" evidence="12">
    <location>
        <begin position="566"/>
        <end position="590"/>
    </location>
</feature>
<dbReference type="Gene3D" id="3.30.930.10">
    <property type="entry name" value="Bira Bifunctional Protein, Domain 2"/>
    <property type="match status" value="1"/>
</dbReference>
<feature type="compositionally biased region" description="Basic and acidic residues" evidence="12">
    <location>
        <begin position="577"/>
        <end position="590"/>
    </location>
</feature>
<evidence type="ECO:0000256" key="11">
    <source>
        <dbReference type="SAM" id="Coils"/>
    </source>
</evidence>
<dbReference type="SMART" id="SM00591">
    <property type="entry name" value="RWD"/>
    <property type="match status" value="1"/>
</dbReference>
<feature type="coiled-coil region" evidence="11">
    <location>
        <begin position="158"/>
        <end position="204"/>
    </location>
</feature>
<dbReference type="PANTHER" id="PTHR11042">
    <property type="entry name" value="EUKARYOTIC TRANSLATION INITIATION FACTOR 2-ALPHA KINASE EIF2-ALPHA KINASE -RELATED"/>
    <property type="match status" value="1"/>
</dbReference>
<keyword evidence="13" id="KW-0472">Membrane</keyword>
<evidence type="ECO:0000256" key="6">
    <source>
        <dbReference type="ARBA" id="ARBA00022840"/>
    </source>
</evidence>
<evidence type="ECO:0000313" key="17">
    <source>
        <dbReference type="RefSeq" id="XP_014673320.1"/>
    </source>
</evidence>
<dbReference type="SMART" id="SM00220">
    <property type="entry name" value="S_TKc"/>
    <property type="match status" value="2"/>
</dbReference>
<feature type="region of interest" description="Disordered" evidence="12">
    <location>
        <begin position="685"/>
        <end position="712"/>
    </location>
</feature>
<evidence type="ECO:0000256" key="3">
    <source>
        <dbReference type="ARBA" id="ARBA00022679"/>
    </source>
</evidence>
<dbReference type="InterPro" id="IPR045864">
    <property type="entry name" value="aa-tRNA-synth_II/BPL/LPL"/>
</dbReference>
<dbReference type="SUPFAM" id="SSF55681">
    <property type="entry name" value="Class II aaRS and biotin synthetases"/>
    <property type="match status" value="1"/>
</dbReference>
<comment type="catalytic activity">
    <reaction evidence="9">
        <text>L-seryl-[protein] + ATP = O-phospho-L-seryl-[protein] + ADP + H(+)</text>
        <dbReference type="Rhea" id="RHEA:17989"/>
        <dbReference type="Rhea" id="RHEA-COMP:9863"/>
        <dbReference type="Rhea" id="RHEA-COMP:11604"/>
        <dbReference type="ChEBI" id="CHEBI:15378"/>
        <dbReference type="ChEBI" id="CHEBI:29999"/>
        <dbReference type="ChEBI" id="CHEBI:30616"/>
        <dbReference type="ChEBI" id="CHEBI:83421"/>
        <dbReference type="ChEBI" id="CHEBI:456216"/>
        <dbReference type="EC" id="2.7.11.1"/>
    </reaction>
</comment>
<feature type="compositionally biased region" description="Basic and acidic residues" evidence="12">
    <location>
        <begin position="18"/>
        <end position="33"/>
    </location>
</feature>
<feature type="transmembrane region" description="Helical" evidence="13">
    <location>
        <begin position="1334"/>
        <end position="1355"/>
    </location>
</feature>
<keyword evidence="6 10" id="KW-0067">ATP-binding</keyword>
<keyword evidence="3" id="KW-0808">Transferase</keyword>
<comment type="similarity">
    <text evidence="7">Belongs to the protein kinase superfamily. Ser/Thr protein kinase family. GCN2 subfamily.</text>
</comment>
<keyword evidence="16" id="KW-1185">Reference proteome</keyword>
<evidence type="ECO:0000259" key="14">
    <source>
        <dbReference type="PROSITE" id="PS50011"/>
    </source>
</evidence>
<dbReference type="InterPro" id="IPR016255">
    <property type="entry name" value="Gcn2"/>
</dbReference>
<dbReference type="CDD" id="cd14012">
    <property type="entry name" value="PK_eIF2AK_GCN2_rpt1"/>
    <property type="match status" value="1"/>
</dbReference>
<evidence type="ECO:0000259" key="15">
    <source>
        <dbReference type="PROSITE" id="PS50908"/>
    </source>
</evidence>
<feature type="coiled-coil region" evidence="11">
    <location>
        <begin position="351"/>
        <end position="378"/>
    </location>
</feature>
<dbReference type="CDD" id="cd14046">
    <property type="entry name" value="STKc_EIF2AK4_GCN2_rpt2"/>
    <property type="match status" value="1"/>
</dbReference>
<dbReference type="InterPro" id="IPR006575">
    <property type="entry name" value="RWD_dom"/>
</dbReference>
<dbReference type="EC" id="2.7.11.1" evidence="1"/>
<dbReference type="SUPFAM" id="SSF56112">
    <property type="entry name" value="Protein kinase-like (PK-like)"/>
    <property type="match status" value="2"/>
</dbReference>
<feature type="region of interest" description="Disordered" evidence="12">
    <location>
        <begin position="14"/>
        <end position="33"/>
    </location>
</feature>
<evidence type="ECO:0000256" key="5">
    <source>
        <dbReference type="ARBA" id="ARBA00022777"/>
    </source>
</evidence>
<dbReference type="PROSITE" id="PS50011">
    <property type="entry name" value="PROTEIN_KINASE_DOM"/>
    <property type="match status" value="2"/>
</dbReference>
<dbReference type="InterPro" id="IPR000719">
    <property type="entry name" value="Prot_kinase_dom"/>
</dbReference>
<keyword evidence="5" id="KW-0418">Kinase</keyword>
<dbReference type="Pfam" id="PF00069">
    <property type="entry name" value="Pkinase"/>
    <property type="match status" value="3"/>
</dbReference>
<feature type="domain" description="RWD" evidence="15">
    <location>
        <begin position="36"/>
        <end position="149"/>
    </location>
</feature>
<evidence type="ECO:0000256" key="1">
    <source>
        <dbReference type="ARBA" id="ARBA00012513"/>
    </source>
</evidence>
<comment type="catalytic activity">
    <reaction evidence="8">
        <text>L-threonyl-[protein] + ATP = O-phospho-L-threonyl-[protein] + ADP + H(+)</text>
        <dbReference type="Rhea" id="RHEA:46608"/>
        <dbReference type="Rhea" id="RHEA-COMP:11060"/>
        <dbReference type="Rhea" id="RHEA-COMP:11605"/>
        <dbReference type="ChEBI" id="CHEBI:15378"/>
        <dbReference type="ChEBI" id="CHEBI:30013"/>
        <dbReference type="ChEBI" id="CHEBI:30616"/>
        <dbReference type="ChEBI" id="CHEBI:61977"/>
        <dbReference type="ChEBI" id="CHEBI:456216"/>
        <dbReference type="EC" id="2.7.11.1"/>
    </reaction>
</comment>
<organism evidence="16 17">
    <name type="scientific">Priapulus caudatus</name>
    <name type="common">Priapulid worm</name>
    <dbReference type="NCBI Taxonomy" id="37621"/>
    <lineage>
        <taxon>Eukaryota</taxon>
        <taxon>Metazoa</taxon>
        <taxon>Ecdysozoa</taxon>
        <taxon>Scalidophora</taxon>
        <taxon>Priapulida</taxon>
        <taxon>Priapulimorpha</taxon>
        <taxon>Priapulimorphida</taxon>
        <taxon>Priapulidae</taxon>
        <taxon>Priapulus</taxon>
    </lineage>
</organism>
<dbReference type="InterPro" id="IPR008271">
    <property type="entry name" value="Ser/Thr_kinase_AS"/>
</dbReference>
<evidence type="ECO:0000256" key="8">
    <source>
        <dbReference type="ARBA" id="ARBA00047899"/>
    </source>
</evidence>
<evidence type="ECO:0000256" key="13">
    <source>
        <dbReference type="SAM" id="Phobius"/>
    </source>
</evidence>
<evidence type="ECO:0000256" key="12">
    <source>
        <dbReference type="SAM" id="MobiDB-lite"/>
    </source>
</evidence>
<evidence type="ECO:0000256" key="10">
    <source>
        <dbReference type="PROSITE-ProRule" id="PRU10141"/>
    </source>
</evidence>
<feature type="compositionally biased region" description="Acidic residues" evidence="12">
    <location>
        <begin position="747"/>
        <end position="763"/>
    </location>
</feature>
<evidence type="ECO:0000256" key="7">
    <source>
        <dbReference type="ARBA" id="ARBA00037982"/>
    </source>
</evidence>
<accession>A0ABM1EM99</accession>
<dbReference type="Gene3D" id="3.30.200.20">
    <property type="entry name" value="Phosphorylase Kinase, domain 1"/>
    <property type="match status" value="1"/>
</dbReference>
<dbReference type="PROSITE" id="PS00107">
    <property type="entry name" value="PROTEIN_KINASE_ATP"/>
    <property type="match status" value="1"/>
</dbReference>
<dbReference type="RefSeq" id="XP_014673320.1">
    <property type="nucleotide sequence ID" value="XM_014817834.1"/>
</dbReference>
<dbReference type="PANTHER" id="PTHR11042:SF136">
    <property type="entry name" value="EIF-2-ALPHA KINASE GCN2"/>
    <property type="match status" value="1"/>
</dbReference>
<protein>
    <recommendedName>
        <fullName evidence="1">non-specific serine/threonine protein kinase</fullName>
        <ecNumber evidence="1">2.7.11.1</ecNumber>
    </recommendedName>
</protein>
<dbReference type="InterPro" id="IPR017441">
    <property type="entry name" value="Protein_kinase_ATP_BS"/>
</dbReference>
<feature type="domain" description="Protein kinase" evidence="14">
    <location>
        <begin position="614"/>
        <end position="1025"/>
    </location>
</feature>
<dbReference type="Proteomes" id="UP000695022">
    <property type="component" value="Unplaced"/>
</dbReference>
<keyword evidence="13" id="KW-1133">Transmembrane helix</keyword>
<evidence type="ECO:0000256" key="9">
    <source>
        <dbReference type="ARBA" id="ARBA00048679"/>
    </source>
</evidence>
<feature type="region of interest" description="Disordered" evidence="12">
    <location>
        <begin position="733"/>
        <end position="806"/>
    </location>
</feature>
<keyword evidence="4 10" id="KW-0547">Nucleotide-binding</keyword>
<keyword evidence="11" id="KW-0175">Coiled coil</keyword>
<evidence type="ECO:0000256" key="4">
    <source>
        <dbReference type="ARBA" id="ARBA00022741"/>
    </source>
</evidence>
<name>A0ABM1EM99_PRICU</name>
<dbReference type="Gene3D" id="3.10.110.10">
    <property type="entry name" value="Ubiquitin Conjugating Enzyme"/>
    <property type="match status" value="1"/>
</dbReference>
<dbReference type="PROSITE" id="PS00108">
    <property type="entry name" value="PROTEIN_KINASE_ST"/>
    <property type="match status" value="1"/>
</dbReference>
<feature type="compositionally biased region" description="Polar residues" evidence="12">
    <location>
        <begin position="791"/>
        <end position="806"/>
    </location>
</feature>
<dbReference type="PROSITE" id="PS50908">
    <property type="entry name" value="RWD"/>
    <property type="match status" value="1"/>
</dbReference>
<dbReference type="PIRSF" id="PIRSF000660">
    <property type="entry name" value="Ser/Thr_PK_GCN2"/>
    <property type="match status" value="1"/>
</dbReference>
<keyword evidence="13" id="KW-0812">Transmembrane</keyword>
<proteinExistence type="inferred from homology"/>
<evidence type="ECO:0000256" key="2">
    <source>
        <dbReference type="ARBA" id="ARBA00022527"/>
    </source>
</evidence>
<dbReference type="InterPro" id="IPR041715">
    <property type="entry name" value="HisRS-like_core"/>
</dbReference>
<dbReference type="InterPro" id="IPR016135">
    <property type="entry name" value="UBQ-conjugating_enzyme/RWD"/>
</dbReference>
<dbReference type="Pfam" id="PF05773">
    <property type="entry name" value="RWD"/>
    <property type="match status" value="1"/>
</dbReference>
<feature type="binding site" evidence="10">
    <location>
        <position position="643"/>
    </location>
    <ligand>
        <name>ATP</name>
        <dbReference type="ChEBI" id="CHEBI:30616"/>
    </ligand>
</feature>
<evidence type="ECO:0000313" key="16">
    <source>
        <dbReference type="Proteomes" id="UP000695022"/>
    </source>
</evidence>
<dbReference type="GeneID" id="106813642"/>
<gene>
    <name evidence="17" type="primary">LOC106813642</name>
</gene>
<dbReference type="InterPro" id="IPR011009">
    <property type="entry name" value="Kinase-like_dom_sf"/>
</dbReference>
<feature type="domain" description="Protein kinase" evidence="14">
    <location>
        <begin position="303"/>
        <end position="563"/>
    </location>
</feature>
<sequence length="1418" mass="160174">MHYGIYQRTKRVSNAIMETDKSSGESDNSYEARQEEEIEVLKAIYENEFEDIRGSDPWKVWRPPEIRLSLIPTGSSSEKEIHSQLQLWIKCSAKYPDEEPEVELENSKGLSKLDIQQLMTELHGIMQELRGEVMMLQLAQHVQEYLHKHNTPRFKSFYEEMLSNNRKKQEKLAVIEQKKVDQLKKREEQEYQVIEAEIRKRQEILKIRVETTNRQTPESTIVRDTSPVPCSPLLVKQLSVAGSPTKTCKIPVHSLMAIKKLRKGARHARQCSEDTIRADDDDDIMPSYKPSTITFSGKEDIIIQKGKYLGRGSLGSTAYVGMDKFTGQLVVVCEWVLQWHLMSMKMGADEQQTFEKEANQYRKQLSSIEQELSSLLKLSHPNLVSYLAMKFSIENTMITIQVLKEFVNGPSLTAYVGDEGIPLPMEHLYRFTHDMLEGLAYLHSKAVVHKDLRESSVFVNSCLQAQIADYSLDKRIAELCSLANGGDDLGSIMLVPGRGGKKADIFRLGMVVLSLATGLLVTDTSEKVPTSLPALLQDFLEKCLAEDERDRWSAQQLLDHSFLKPTLSLMPPTGQRNKREENKAEGEHDSDLDTEIPLIWSRGSTGQSRLKNEFEILKFLGKGGFGDVIKVRNKLDSCVYAIKRIPLNPKSRQLNKKITREVKLLSRLNHDNVVRYYNSWIETGEERQTDADESTSFTPSSSLASTSDHAGKKSIGDSLEMLLNNDVGEPIEWSVSDGFPSNLQQTADDDDDNDDDDEEEYADDVFGTFLPFGNEDEEESSDGIVFEGSWKPSSGGAQPSTDDSAVSARIESNSVKVIQFMYIQMEYCEKSTLRNLIDIGLDKDTDLVWRLFREIIEGLAHLHQQGMIHRDLKPVNIFLDSNNHVKIGDFGLATMEMISGLKDIQVSAEGCGSAEELLGQEGLTGKVGTALYVSPELMAGTGTVSYNQKVDIYSLGVIFFEMCYPKPSTTMERVKIIGQLREPQIVLPPDFDGESSEAVVIQWLLNHDPAHRPTSQELLQSHHLPPPQLEEAQLSEVLRHTISNNTSSGYHRMMNTLFSQPVTPAADFTYDMDIHKGSFTNEPVLLQQHVLGILVRVFRRHGAIRLATPLLVPRCRPWEQNDQCVRLLDHSGLIVDLPLDLRVPFARYIARNSVSSLKRYCVEKVYRDRKIFGCHPRELTECVFDIVTSSAASLVADAEVLSVVCEIVDQFPVLQTRSYHIKLNHALLLKAILMHCDIPEELHNDVFTILNESKVEKLSCFQVQTKLCNLSLSDKSVTMLYNFIDVEGPLNKIVSMMRTITKRSGEAGVLAKQGLHELEIIQNHLTHFGAKIQVFVNLGLVLSVQYYSGMFFQFAREMKKRRRKGGLDILAVGGRYDKLVAEYRRPSLVAPLQHVVGVSIAFEKLTAAAHEHQEVRAH</sequence>
<dbReference type="Pfam" id="PF13393">
    <property type="entry name" value="tRNA-synt_His"/>
    <property type="match status" value="1"/>
</dbReference>
<feature type="compositionally biased region" description="Low complexity" evidence="12">
    <location>
        <begin position="694"/>
        <end position="707"/>
    </location>
</feature>